<comment type="cofactor">
    <cofactor evidence="1 16">
        <name>FAD</name>
        <dbReference type="ChEBI" id="CHEBI:57692"/>
    </cofactor>
</comment>
<keyword evidence="12 17" id="KW-0411">Iron-sulfur</keyword>
<dbReference type="FunFam" id="1.10.10.1100:FF:000002">
    <property type="entry name" value="Nitrite reductase large subunit"/>
    <property type="match status" value="1"/>
</dbReference>
<comment type="cofactor">
    <cofactor evidence="14">
        <name>[2Fe-2S] cluster</name>
        <dbReference type="ChEBI" id="CHEBI:190135"/>
    </cofactor>
</comment>
<dbReference type="InterPro" id="IPR006066">
    <property type="entry name" value="NO2/SO3_Rdtase_FeS/sirohaem_BS"/>
</dbReference>
<keyword evidence="5 17" id="KW-0349">Heme</keyword>
<dbReference type="InterPro" id="IPR036188">
    <property type="entry name" value="FAD/NAD-bd_sf"/>
</dbReference>
<dbReference type="EMBL" id="JAPFIT010000019">
    <property type="protein sequence ID" value="MDC5741976.1"/>
    <property type="molecule type" value="Genomic_DNA"/>
</dbReference>
<keyword evidence="9 16" id="KW-0274">FAD</keyword>
<dbReference type="Gene3D" id="3.30.413.10">
    <property type="entry name" value="Sulfite Reductase Hemoprotein, domain 1"/>
    <property type="match status" value="1"/>
</dbReference>
<feature type="binding site" evidence="17">
    <location>
        <position position="676"/>
    </location>
    <ligand>
        <name>[4Fe-4S] cluster</name>
        <dbReference type="ChEBI" id="CHEBI:49883"/>
    </ligand>
</feature>
<evidence type="ECO:0000256" key="9">
    <source>
        <dbReference type="ARBA" id="ARBA00022827"/>
    </source>
</evidence>
<comment type="subunit">
    <text evidence="15">Homodimer which associates with NirD.</text>
</comment>
<evidence type="ECO:0000313" key="25">
    <source>
        <dbReference type="Proteomes" id="UP000094761"/>
    </source>
</evidence>
<dbReference type="UniPathway" id="UPA00653"/>
<dbReference type="GO" id="GO:0042128">
    <property type="term" value="P:nitrate assimilation"/>
    <property type="evidence" value="ECO:0007669"/>
    <property type="project" value="UniProtKB-UniRule"/>
</dbReference>
<evidence type="ECO:0000259" key="18">
    <source>
        <dbReference type="Pfam" id="PF01077"/>
    </source>
</evidence>
<dbReference type="GeneID" id="78077125"/>
<dbReference type="PANTHER" id="PTHR43809">
    <property type="entry name" value="NITRITE REDUCTASE (NADH) LARGE SUBUNIT"/>
    <property type="match status" value="1"/>
</dbReference>
<dbReference type="GO" id="GO:0020037">
    <property type="term" value="F:heme binding"/>
    <property type="evidence" value="ECO:0007669"/>
    <property type="project" value="InterPro"/>
</dbReference>
<dbReference type="NCBIfam" id="NF011565">
    <property type="entry name" value="PRK14989.1"/>
    <property type="match status" value="1"/>
</dbReference>
<evidence type="ECO:0000256" key="12">
    <source>
        <dbReference type="ARBA" id="ARBA00023014"/>
    </source>
</evidence>
<proteinExistence type="inferred from homology"/>
<dbReference type="RefSeq" id="WP_069668187.1">
    <property type="nucleotide sequence ID" value="NZ_JAPFIM010000015.1"/>
</dbReference>
<dbReference type="Pfam" id="PF03460">
    <property type="entry name" value="NIR_SIR_ferr"/>
    <property type="match status" value="1"/>
</dbReference>
<dbReference type="OrthoDB" id="9768666at2"/>
<dbReference type="InterPro" id="IPR041575">
    <property type="entry name" value="Rubredoxin_C"/>
</dbReference>
<keyword evidence="7" id="KW-0001">2Fe-2S</keyword>
<keyword evidence="6 16" id="KW-0285">Flavoprotein</keyword>
<reference evidence="24 25" key="1">
    <citation type="submission" date="2016-03" db="EMBL/GenBank/DDBJ databases">
        <title>Draft genome sequence of the Vibrio tubiashii subs. europaeus.</title>
        <authorList>
            <person name="Spinard E."/>
            <person name="Dubert J."/>
            <person name="Nelson D.R."/>
            <person name="Barja J.L."/>
        </authorList>
    </citation>
    <scope>NUCLEOTIDE SEQUENCE [LARGE SCALE GENOMIC DNA]</scope>
    <source>
        <strain evidence="25">PP-638</strain>
        <strain evidence="24">PP2-638</strain>
    </source>
</reference>
<dbReference type="EMBL" id="LUAX01000007">
    <property type="protein sequence ID" value="OAM96975.1"/>
    <property type="molecule type" value="Genomic_DNA"/>
</dbReference>
<evidence type="ECO:0000256" key="13">
    <source>
        <dbReference type="ARBA" id="ARBA00023063"/>
    </source>
</evidence>
<dbReference type="GO" id="GO:0046872">
    <property type="term" value="F:metal ion binding"/>
    <property type="evidence" value="ECO:0007669"/>
    <property type="project" value="UniProtKB-KW"/>
</dbReference>
<dbReference type="GO" id="GO:0051537">
    <property type="term" value="F:2 iron, 2 sulfur cluster binding"/>
    <property type="evidence" value="ECO:0007669"/>
    <property type="project" value="UniProtKB-KW"/>
</dbReference>
<evidence type="ECO:0000256" key="17">
    <source>
        <dbReference type="PIRSR" id="PIRSR037149-1"/>
    </source>
</evidence>
<feature type="domain" description="Nitrite/Sulfite reductase ferredoxin-like" evidence="19">
    <location>
        <begin position="551"/>
        <end position="612"/>
    </location>
</feature>
<dbReference type="Proteomes" id="UP001150001">
    <property type="component" value="Unassembled WGS sequence"/>
</dbReference>
<evidence type="ECO:0000259" key="20">
    <source>
        <dbReference type="Pfam" id="PF04324"/>
    </source>
</evidence>
<dbReference type="FunFam" id="3.30.413.10:FF:000007">
    <property type="entry name" value="Nitrite reductase [NAD(P)H] large subunit"/>
    <property type="match status" value="1"/>
</dbReference>
<feature type="domain" description="NADH-rubredoxin oxidoreductase C-terminal" evidence="22">
    <location>
        <begin position="318"/>
        <end position="383"/>
    </location>
</feature>
<dbReference type="GO" id="GO:0098809">
    <property type="term" value="F:nitrite reductase activity"/>
    <property type="evidence" value="ECO:0007669"/>
    <property type="project" value="InterPro"/>
</dbReference>
<dbReference type="AlphaFoldDB" id="A0A178J5G6"/>
<dbReference type="PRINTS" id="PR00411">
    <property type="entry name" value="PNDRDTASEI"/>
</dbReference>
<evidence type="ECO:0000256" key="15">
    <source>
        <dbReference type="ARBA" id="ARBA00064211"/>
    </source>
</evidence>
<dbReference type="SUPFAM" id="SSF55124">
    <property type="entry name" value="Nitrite/Sulfite reductase N-terminal domain-like"/>
    <property type="match status" value="1"/>
</dbReference>
<dbReference type="PIRSF" id="PIRSF037149">
    <property type="entry name" value="NirB"/>
    <property type="match status" value="1"/>
</dbReference>
<dbReference type="InterPro" id="IPR041854">
    <property type="entry name" value="BFD-like_2Fe2S-bd_dom_sf"/>
</dbReference>
<evidence type="ECO:0000256" key="16">
    <source>
        <dbReference type="PIRNR" id="PIRNR037149"/>
    </source>
</evidence>
<dbReference type="NCBIfam" id="TIGR02374">
    <property type="entry name" value="nitri_red_nirB"/>
    <property type="match status" value="1"/>
</dbReference>
<keyword evidence="8 17" id="KW-0479">Metal-binding</keyword>
<dbReference type="Proteomes" id="UP000094761">
    <property type="component" value="Unassembled WGS sequence"/>
</dbReference>
<dbReference type="Pfam" id="PF01077">
    <property type="entry name" value="NIR_SIR"/>
    <property type="match status" value="1"/>
</dbReference>
<comment type="pathway">
    <text evidence="2">Nitrogen metabolism; nitrate reduction (assimilation).</text>
</comment>
<dbReference type="FunFam" id="3.50.50.60:FF:000033">
    <property type="entry name" value="Nitrite reductase [NAD(P)H], large subunit"/>
    <property type="match status" value="1"/>
</dbReference>
<dbReference type="InterPro" id="IPR016156">
    <property type="entry name" value="FAD/NAD-linked_Rdtase_dimer_sf"/>
</dbReference>
<evidence type="ECO:0000256" key="2">
    <source>
        <dbReference type="ARBA" id="ARBA00005096"/>
    </source>
</evidence>
<feature type="domain" description="Nitrite/sulphite reductase 4Fe-4S" evidence="18">
    <location>
        <begin position="623"/>
        <end position="760"/>
    </location>
</feature>
<evidence type="ECO:0000256" key="4">
    <source>
        <dbReference type="ARBA" id="ARBA00022485"/>
    </source>
</evidence>
<dbReference type="InterPro" id="IPR045854">
    <property type="entry name" value="NO2/SO3_Rdtase_4Fe4S_sf"/>
</dbReference>
<dbReference type="GO" id="GO:0050660">
    <property type="term" value="F:flavin adenine dinucleotide binding"/>
    <property type="evidence" value="ECO:0007669"/>
    <property type="project" value="UniProtKB-UniRule"/>
</dbReference>
<dbReference type="PRINTS" id="PR00368">
    <property type="entry name" value="FADPNR"/>
</dbReference>
<dbReference type="GO" id="GO:0015980">
    <property type="term" value="P:energy derivation by oxidation of organic compounds"/>
    <property type="evidence" value="ECO:0007669"/>
    <property type="project" value="UniProtKB-ARBA"/>
</dbReference>
<dbReference type="InterPro" id="IPR005117">
    <property type="entry name" value="NiRdtase/SiRdtase_haem-b_fer"/>
</dbReference>
<dbReference type="PANTHER" id="PTHR43809:SF1">
    <property type="entry name" value="NITRITE REDUCTASE (NADH) LARGE SUBUNIT"/>
    <property type="match status" value="1"/>
</dbReference>
<feature type="binding site" evidence="17">
    <location>
        <position position="672"/>
    </location>
    <ligand>
        <name>[4Fe-4S] cluster</name>
        <dbReference type="ChEBI" id="CHEBI:49883"/>
    </ligand>
</feature>
<evidence type="ECO:0000256" key="7">
    <source>
        <dbReference type="ARBA" id="ARBA00022714"/>
    </source>
</evidence>
<evidence type="ECO:0000256" key="14">
    <source>
        <dbReference type="ARBA" id="ARBA00034078"/>
    </source>
</evidence>
<evidence type="ECO:0000256" key="5">
    <source>
        <dbReference type="ARBA" id="ARBA00022617"/>
    </source>
</evidence>
<keyword evidence="10" id="KW-0560">Oxidoreductase</keyword>
<dbReference type="InterPro" id="IPR012744">
    <property type="entry name" value="Nitri_red_NirB"/>
</dbReference>
<feature type="binding site" description="axial binding residue" evidence="17">
    <location>
        <position position="676"/>
    </location>
    <ligand>
        <name>siroheme</name>
        <dbReference type="ChEBI" id="CHEBI:60052"/>
    </ligand>
    <ligandPart>
        <name>Fe</name>
        <dbReference type="ChEBI" id="CHEBI:18248"/>
    </ligandPart>
</feature>
<dbReference type="InterPro" id="IPR052034">
    <property type="entry name" value="NasD-like"/>
</dbReference>
<dbReference type="InterPro" id="IPR006067">
    <property type="entry name" value="NO2/SO3_Rdtase_4Fe4S_dom"/>
</dbReference>
<evidence type="ECO:0000256" key="3">
    <source>
        <dbReference type="ARBA" id="ARBA00010429"/>
    </source>
</evidence>
<evidence type="ECO:0000256" key="1">
    <source>
        <dbReference type="ARBA" id="ARBA00001974"/>
    </source>
</evidence>
<comment type="cofactor">
    <cofactor evidence="17">
        <name>[4Fe-4S] cluster</name>
        <dbReference type="ChEBI" id="CHEBI:49883"/>
    </cofactor>
    <text evidence="17">Binds 1 [4Fe-4S] cluster per subunit.</text>
</comment>
<protein>
    <submittedName>
        <fullName evidence="23 24">Nitrite reductase large subunit</fullName>
    </submittedName>
</protein>
<dbReference type="InterPro" id="IPR036136">
    <property type="entry name" value="Nit/Sulf_reduc_fer-like_dom_sf"/>
</dbReference>
<keyword evidence="4 17" id="KW-0004">4Fe-4S</keyword>
<evidence type="ECO:0000259" key="22">
    <source>
        <dbReference type="Pfam" id="PF18267"/>
    </source>
</evidence>
<dbReference type="PROSITE" id="PS00365">
    <property type="entry name" value="NIR_SIR"/>
    <property type="match status" value="1"/>
</dbReference>
<feature type="domain" description="FAD/NAD(P)-binding" evidence="21">
    <location>
        <begin position="3"/>
        <end position="284"/>
    </location>
</feature>
<dbReference type="Pfam" id="PF18267">
    <property type="entry name" value="Rubredoxin_C"/>
    <property type="match status" value="1"/>
</dbReference>
<evidence type="ECO:0000259" key="19">
    <source>
        <dbReference type="Pfam" id="PF03460"/>
    </source>
</evidence>
<feature type="binding site" evidence="17">
    <location>
        <position position="632"/>
    </location>
    <ligand>
        <name>[4Fe-4S] cluster</name>
        <dbReference type="ChEBI" id="CHEBI:49883"/>
    </ligand>
</feature>
<evidence type="ECO:0000256" key="10">
    <source>
        <dbReference type="ARBA" id="ARBA00023002"/>
    </source>
</evidence>
<evidence type="ECO:0000256" key="8">
    <source>
        <dbReference type="ARBA" id="ARBA00022723"/>
    </source>
</evidence>
<dbReference type="InterPro" id="IPR017121">
    <property type="entry name" value="Nitrite_Rdtase_lsu"/>
</dbReference>
<dbReference type="InterPro" id="IPR007419">
    <property type="entry name" value="BFD-like_2Fe2S-bd_dom"/>
</dbReference>
<evidence type="ECO:0000313" key="26">
    <source>
        <dbReference type="Proteomes" id="UP001150001"/>
    </source>
</evidence>
<evidence type="ECO:0000313" key="23">
    <source>
        <dbReference type="EMBL" id="MDC5741976.1"/>
    </source>
</evidence>
<comment type="cofactor">
    <cofactor evidence="17">
        <name>siroheme</name>
        <dbReference type="ChEBI" id="CHEBI:60052"/>
    </cofactor>
    <text evidence="17">Binds 1 siroheme per subunit.</text>
</comment>
<keyword evidence="13 16" id="KW-0534">Nitrate assimilation</keyword>
<dbReference type="SUPFAM" id="SSF51905">
    <property type="entry name" value="FAD/NAD(P)-binding domain"/>
    <property type="match status" value="2"/>
</dbReference>
<dbReference type="Gene3D" id="3.50.50.60">
    <property type="entry name" value="FAD/NAD(P)-binding domain"/>
    <property type="match status" value="2"/>
</dbReference>
<dbReference type="GO" id="GO:0050661">
    <property type="term" value="F:NADP binding"/>
    <property type="evidence" value="ECO:0007669"/>
    <property type="project" value="UniProtKB-UniRule"/>
</dbReference>
<evidence type="ECO:0000256" key="11">
    <source>
        <dbReference type="ARBA" id="ARBA00023004"/>
    </source>
</evidence>
<dbReference type="PRINTS" id="PR00397">
    <property type="entry name" value="SIROHAEM"/>
</dbReference>
<dbReference type="SUPFAM" id="SSF56014">
    <property type="entry name" value="Nitrite and sulphite reductase 4Fe-4S domain-like"/>
    <property type="match status" value="1"/>
</dbReference>
<accession>A0A178J5G6</accession>
<keyword evidence="26" id="KW-1185">Reference proteome</keyword>
<dbReference type="Gene3D" id="1.10.10.1100">
    <property type="entry name" value="BFD-like [2Fe-2S]-binding domain"/>
    <property type="match status" value="1"/>
</dbReference>
<comment type="similarity">
    <text evidence="3">Belongs to the nitrite and sulfite reductase 4Fe-4S domain family.</text>
</comment>
<reference evidence="23" key="2">
    <citation type="submission" date="2022-11" db="EMBL/GenBank/DDBJ databases">
        <title>Role of the vibriolysin VemA secreted by the emergent pathogen Vibrio europaeus in the colonization of Manila clam mucus.</title>
        <authorList>
            <person name="Martinez C."/>
            <person name="Rodriguez S."/>
            <person name="Vences A."/>
            <person name="Barja J.L."/>
            <person name="Toranzo A.E."/>
            <person name="Dubert J."/>
        </authorList>
    </citation>
    <scope>NUCLEOTIDE SEQUENCE</scope>
    <source>
        <strain evidence="23">3454</strain>
    </source>
</reference>
<evidence type="ECO:0000259" key="21">
    <source>
        <dbReference type="Pfam" id="PF07992"/>
    </source>
</evidence>
<feature type="domain" description="BFD-like [2Fe-2S]-binding" evidence="20">
    <location>
        <begin position="414"/>
        <end position="462"/>
    </location>
</feature>
<dbReference type="Pfam" id="PF07992">
    <property type="entry name" value="Pyr_redox_2"/>
    <property type="match status" value="1"/>
</dbReference>
<evidence type="ECO:0000313" key="24">
    <source>
        <dbReference type="EMBL" id="OAM96975.1"/>
    </source>
</evidence>
<organism evidence="24 25">
    <name type="scientific">Vibrio europaeus</name>
    <dbReference type="NCBI Taxonomy" id="300876"/>
    <lineage>
        <taxon>Bacteria</taxon>
        <taxon>Pseudomonadati</taxon>
        <taxon>Pseudomonadota</taxon>
        <taxon>Gammaproteobacteria</taxon>
        <taxon>Vibrionales</taxon>
        <taxon>Vibrionaceae</taxon>
        <taxon>Vibrio</taxon>
        <taxon>Vibrio oreintalis group</taxon>
    </lineage>
</organism>
<evidence type="ECO:0000256" key="6">
    <source>
        <dbReference type="ARBA" id="ARBA00022630"/>
    </source>
</evidence>
<dbReference type="Gene3D" id="3.30.390.30">
    <property type="match status" value="1"/>
</dbReference>
<name>A0A178J5G6_9VIBR</name>
<feature type="binding site" evidence="17">
    <location>
        <position position="638"/>
    </location>
    <ligand>
        <name>[4Fe-4S] cluster</name>
        <dbReference type="ChEBI" id="CHEBI:49883"/>
    </ligand>
</feature>
<keyword evidence="11 17" id="KW-0408">Iron</keyword>
<comment type="caution">
    <text evidence="24">The sequence shown here is derived from an EMBL/GenBank/DDBJ whole genome shotgun (WGS) entry which is preliminary data.</text>
</comment>
<sequence length="827" mass="90198">MEHVVIVGNGMVGHHLVAQLVERGAHLEKRITVIGEERFIAYDRVQLSSLFSGNSHQDLMLSSEEWYSKHGIELMLGSQVTKIERDNKRLVLDEDSVIGYDQLVLATGSYPFVPPIEGHDRDNIFVYRTLDDLSEIKTACQGAKTGAVIGGGLLGLEAANALKLLGVETHVVEFAPRLMPVQLDDGAGLVLKEKIEELGLTVHTSTATEKICDGEGAKHRMVFKDTDPLEVDVIVFSAGIRPQDALARQAGINIGERGGIVIDDQCRTSDESIFAIGECALWQEKIFGLVAPGYTMARVVADKLVGRENAGFTGADMSTKLKLLGVDVASIGDAHKATDGAQEMVLQDAVAGVYKKLVVDQSGTKLLGAILVGDNSDYDALLQCYLNETTLPDHAANLLFDTGMLNGEMADTAIICSCHNVSKGDLVNAIQAGAHDLDTLKAETKAGTGCGGCSNMVKSVLDAQLTAMGVEVNNHICEHFELSRQELFHICQVEEIKDFDTLIEKHGKGHGCDLCKPTAASVFASLWNEHIMEPQHSSLQDSNDAFMANLQKDGSYSVVPRVAGGEITPDKLIALGEVAKKYDLYTKITGGQRVDLFGAQVEQLPDIWQALIDAGFETGHAYGKSLRTVKSCVGSTWCRYGVDDSVGLAIELENRYKGLRAPHKIKFAVSGCTRECAEAQSKDIGVIATENGWNLYVCGNGGMRPRHADLIASDLSKAELVALIDRVLMFYVRTADRLQRTSVWMENLEGGLDYLKQVVIEDSLSIADSLEDQMKHVVDTYQCEWKSTLENSDKLVKFKPFINAEEASQVLPYQRVRGQRIPVKEEV</sequence>
<dbReference type="CDD" id="cd19944">
    <property type="entry name" value="NirB_Fer2_BFD-like_2"/>
    <property type="match status" value="1"/>
</dbReference>
<dbReference type="InterPro" id="IPR023753">
    <property type="entry name" value="FAD/NAD-binding_dom"/>
</dbReference>
<gene>
    <name evidence="23" type="primary">nirB</name>
    <name evidence="24" type="ORF">AZ468_15540</name>
    <name evidence="23" type="ORF">OPW20_18045</name>
</gene>
<dbReference type="Pfam" id="PF04324">
    <property type="entry name" value="Fer2_BFD"/>
    <property type="match status" value="1"/>
</dbReference>
<dbReference type="GO" id="GO:0051539">
    <property type="term" value="F:4 iron, 4 sulfur cluster binding"/>
    <property type="evidence" value="ECO:0007669"/>
    <property type="project" value="UniProtKB-KW"/>
</dbReference>